<proteinExistence type="predicted"/>
<dbReference type="EMBL" id="REGN01000198">
    <property type="protein sequence ID" value="RNA43645.1"/>
    <property type="molecule type" value="Genomic_DNA"/>
</dbReference>
<evidence type="ECO:0000313" key="3">
    <source>
        <dbReference type="Proteomes" id="UP000276133"/>
    </source>
</evidence>
<protein>
    <submittedName>
        <fullName evidence="2">Peroxisomal membrane PEX14</fullName>
    </submittedName>
</protein>
<feature type="compositionally biased region" description="Basic and acidic residues" evidence="1">
    <location>
        <begin position="113"/>
        <end position="133"/>
    </location>
</feature>
<feature type="region of interest" description="Disordered" evidence="1">
    <location>
        <begin position="106"/>
        <end position="133"/>
    </location>
</feature>
<dbReference type="Proteomes" id="UP000276133">
    <property type="component" value="Unassembled WGS sequence"/>
</dbReference>
<comment type="caution">
    <text evidence="2">The sequence shown here is derived from an EMBL/GenBank/DDBJ whole genome shotgun (WGS) entry which is preliminary data.</text>
</comment>
<keyword evidence="3" id="KW-1185">Reference proteome</keyword>
<organism evidence="2 3">
    <name type="scientific">Brachionus plicatilis</name>
    <name type="common">Marine rotifer</name>
    <name type="synonym">Brachionus muelleri</name>
    <dbReference type="NCBI Taxonomy" id="10195"/>
    <lineage>
        <taxon>Eukaryota</taxon>
        <taxon>Metazoa</taxon>
        <taxon>Spiralia</taxon>
        <taxon>Gnathifera</taxon>
        <taxon>Rotifera</taxon>
        <taxon>Eurotatoria</taxon>
        <taxon>Monogononta</taxon>
        <taxon>Pseudotrocha</taxon>
        <taxon>Ploima</taxon>
        <taxon>Brachionidae</taxon>
        <taxon>Brachionus</taxon>
    </lineage>
</organism>
<accession>A0A3M7T6M9</accession>
<sequence length="133" mass="14773">MSEPPTELANTPVVQDRQDLIETAVRFLNNPKSSNEELKNSISDIKQSIDQLKVSIEGMNGSILSLAGQKQVSDETNVKSELKSIKSLLLSRQQFPSIPAVNPIIPSWQLETKASRENSPDKNEETKPEENSE</sequence>
<name>A0A3M7T6M9_BRAPC</name>
<evidence type="ECO:0000313" key="2">
    <source>
        <dbReference type="EMBL" id="RNA43645.1"/>
    </source>
</evidence>
<dbReference type="OrthoDB" id="441517at2759"/>
<reference evidence="2 3" key="1">
    <citation type="journal article" date="2018" name="Sci. Rep.">
        <title>Genomic signatures of local adaptation to the degree of environmental predictability in rotifers.</title>
        <authorList>
            <person name="Franch-Gras L."/>
            <person name="Hahn C."/>
            <person name="Garcia-Roger E.M."/>
            <person name="Carmona M.J."/>
            <person name="Serra M."/>
            <person name="Gomez A."/>
        </authorList>
    </citation>
    <scope>NUCLEOTIDE SEQUENCE [LARGE SCALE GENOMIC DNA]</scope>
    <source>
        <strain evidence="2">HYR1</strain>
    </source>
</reference>
<dbReference type="AlphaFoldDB" id="A0A3M7T6M9"/>
<evidence type="ECO:0000256" key="1">
    <source>
        <dbReference type="SAM" id="MobiDB-lite"/>
    </source>
</evidence>
<gene>
    <name evidence="2" type="ORF">BpHYR1_028866</name>
</gene>